<accession>A0A9K3LPM3</accession>
<sequence>MRAPTTIAIFCFVSFVGYSMAFVGSKSSSTRIGSRLHILPSLQKFTDKGEYNKVVEGLMLTQGISREQAEKEYDAYLDNPTNYALEKGEAYYKSLGYKTLMEGVIGEAEKEGRGEEVRARIEKFQKESKMKGLATISVAIAFFFYLRITNPYVPPGSF</sequence>
<evidence type="ECO:0000313" key="2">
    <source>
        <dbReference type="EMBL" id="KAG7346786.1"/>
    </source>
</evidence>
<dbReference type="EMBL" id="JAGRRH010000021">
    <property type="protein sequence ID" value="KAG7346786.1"/>
    <property type="molecule type" value="Genomic_DNA"/>
</dbReference>
<name>A0A9K3LPM3_9STRA</name>
<feature type="transmembrane region" description="Helical" evidence="1">
    <location>
        <begin position="6"/>
        <end position="25"/>
    </location>
</feature>
<dbReference type="Proteomes" id="UP000693970">
    <property type="component" value="Unassembled WGS sequence"/>
</dbReference>
<feature type="transmembrane region" description="Helical" evidence="1">
    <location>
        <begin position="130"/>
        <end position="148"/>
    </location>
</feature>
<evidence type="ECO:0000313" key="3">
    <source>
        <dbReference type="EMBL" id="KAG7364596.1"/>
    </source>
</evidence>
<keyword evidence="1" id="KW-0472">Membrane</keyword>
<evidence type="ECO:0000256" key="1">
    <source>
        <dbReference type="SAM" id="Phobius"/>
    </source>
</evidence>
<reference evidence="3" key="2">
    <citation type="submission" date="2021-04" db="EMBL/GenBank/DDBJ databases">
        <authorList>
            <person name="Podell S."/>
        </authorList>
    </citation>
    <scope>NUCLEOTIDE SEQUENCE</scope>
    <source>
        <strain evidence="3">Hildebrandi</strain>
    </source>
</reference>
<organism evidence="3 4">
    <name type="scientific">Nitzschia inconspicua</name>
    <dbReference type="NCBI Taxonomy" id="303405"/>
    <lineage>
        <taxon>Eukaryota</taxon>
        <taxon>Sar</taxon>
        <taxon>Stramenopiles</taxon>
        <taxon>Ochrophyta</taxon>
        <taxon>Bacillariophyta</taxon>
        <taxon>Bacillariophyceae</taxon>
        <taxon>Bacillariophycidae</taxon>
        <taxon>Bacillariales</taxon>
        <taxon>Bacillariaceae</taxon>
        <taxon>Nitzschia</taxon>
    </lineage>
</organism>
<dbReference type="OrthoDB" id="187286at2759"/>
<gene>
    <name evidence="2" type="ORF">IV203_005855</name>
    <name evidence="3" type="ORF">IV203_037798</name>
</gene>
<protein>
    <submittedName>
        <fullName evidence="3">Uncharacterized protein</fullName>
    </submittedName>
</protein>
<keyword evidence="1" id="KW-1133">Transmembrane helix</keyword>
<comment type="caution">
    <text evidence="3">The sequence shown here is derived from an EMBL/GenBank/DDBJ whole genome shotgun (WGS) entry which is preliminary data.</text>
</comment>
<dbReference type="EMBL" id="JAGRRH010000009">
    <property type="protein sequence ID" value="KAG7364596.1"/>
    <property type="molecule type" value="Genomic_DNA"/>
</dbReference>
<keyword evidence="4" id="KW-1185">Reference proteome</keyword>
<keyword evidence="1" id="KW-0812">Transmembrane</keyword>
<proteinExistence type="predicted"/>
<evidence type="ECO:0000313" key="4">
    <source>
        <dbReference type="Proteomes" id="UP000693970"/>
    </source>
</evidence>
<dbReference type="AlphaFoldDB" id="A0A9K3LPM3"/>
<reference evidence="3" key="1">
    <citation type="journal article" date="2021" name="Sci. Rep.">
        <title>Diploid genomic architecture of Nitzschia inconspicua, an elite biomass production diatom.</title>
        <authorList>
            <person name="Oliver A."/>
            <person name="Podell S."/>
            <person name="Pinowska A."/>
            <person name="Traller J.C."/>
            <person name="Smith S.R."/>
            <person name="McClure R."/>
            <person name="Beliaev A."/>
            <person name="Bohutskyi P."/>
            <person name="Hill E.A."/>
            <person name="Rabines A."/>
            <person name="Zheng H."/>
            <person name="Allen L.Z."/>
            <person name="Kuo A."/>
            <person name="Grigoriev I.V."/>
            <person name="Allen A.E."/>
            <person name="Hazlebeck D."/>
            <person name="Allen E.E."/>
        </authorList>
    </citation>
    <scope>NUCLEOTIDE SEQUENCE</scope>
    <source>
        <strain evidence="3">Hildebrandi</strain>
    </source>
</reference>